<dbReference type="EMBL" id="JRLW01000018">
    <property type="protein sequence ID" value="KGO87668.1"/>
    <property type="molecule type" value="Genomic_DNA"/>
</dbReference>
<feature type="chain" id="PRO_5001991985" description="histidine kinase" evidence="6">
    <location>
        <begin position="20"/>
        <end position="708"/>
    </location>
</feature>
<dbReference type="eggNOG" id="COG0457">
    <property type="taxonomic scope" value="Bacteria"/>
</dbReference>
<keyword evidence="3" id="KW-0597">Phosphoprotein</keyword>
<dbReference type="InterPro" id="IPR005467">
    <property type="entry name" value="His_kinase_dom"/>
</dbReference>
<evidence type="ECO:0000256" key="6">
    <source>
        <dbReference type="SAM" id="SignalP"/>
    </source>
</evidence>
<dbReference type="PROSITE" id="PS50109">
    <property type="entry name" value="HIS_KIN"/>
    <property type="match status" value="1"/>
</dbReference>
<feature type="domain" description="Histidine kinase" evidence="7">
    <location>
        <begin position="474"/>
        <end position="684"/>
    </location>
</feature>
<dbReference type="Gene3D" id="1.25.40.10">
    <property type="entry name" value="Tetratricopeptide repeat domain"/>
    <property type="match status" value="3"/>
</dbReference>
<keyword evidence="4" id="KW-0802">TPR repeat</keyword>
<evidence type="ECO:0000313" key="8">
    <source>
        <dbReference type="EMBL" id="KGO87668.1"/>
    </source>
</evidence>
<feature type="repeat" description="TPR" evidence="4">
    <location>
        <begin position="183"/>
        <end position="216"/>
    </location>
</feature>
<dbReference type="PROSITE" id="PS50005">
    <property type="entry name" value="TPR"/>
    <property type="match status" value="1"/>
</dbReference>
<dbReference type="SMART" id="SM00388">
    <property type="entry name" value="HisKA"/>
    <property type="match status" value="1"/>
</dbReference>
<dbReference type="Gene3D" id="1.10.287.130">
    <property type="match status" value="1"/>
</dbReference>
<keyword evidence="6" id="KW-0732">Signal</keyword>
<dbReference type="OrthoDB" id="9810447at2"/>
<dbReference type="InterPro" id="IPR019734">
    <property type="entry name" value="TPR_rpt"/>
</dbReference>
<dbReference type="Pfam" id="PF02518">
    <property type="entry name" value="HATPase_c"/>
    <property type="match status" value="1"/>
</dbReference>
<evidence type="ECO:0000256" key="1">
    <source>
        <dbReference type="ARBA" id="ARBA00000085"/>
    </source>
</evidence>
<sequence length="708" mass="81419">MFKTIVSFLIVLFSFNAHSQNNQQTIDSLLIVVQKSKENSKIDSNYVKNLNLISENYFNLNQAKGLFYAKEGMKISKTLNWEKGIALSHLNLGTHYISKAEYNVSEKHLKAAEKMLIAQKEYLLLAKLYNQFGVLNANRAAFSEAISSFFKSLKYCEKIKLNKETVKAAFNAEQMKIKNQIEAKAFLGIANMYNAIENYNKALSYYDKAIIAFKDCPNQIGSIAMCHASKGIVFGKQNRNKEAIKAFQLAEKDLKVQNNKTLLIYINSWMGATYIGLNKYDLSLHYLNKAMEDMYMIESLDLKASTIQNIGLAYVKKGKESGNEKEMDLGFQKINEALALDKKLNSHEGLIKDYMAISEYFYFKKDYKKSLEAYILYSQYKDSIFNFKNKQTLQNLEDKRTIDLKQKEIQLNKVKLEAKENNLLYYIGGILLLSVIAGLLFYQNWVRRKSNEKLYLLNTELKEANKTKLYFFSILNHDLRGPLASLIHFLHLRQNDSETMDEQTKKRLEKTTIENAEHLLESMEDLLLWSKGQMENFKPHPKKINLKILFDEIINHFSVYSNISIGYLNKENVSLFTDEDYLKTIIRNLTANAINALENIENPTIIWNVWAEKKYIYLKISDNGKGADITLFNTLFDDKAIVGIKSGLGLHLIRDLAKIIDCSIGVNSEMTKGTSVTLVFKNLNKKNDSKPKLPFVSRKIKCLEAQEV</sequence>
<dbReference type="eggNOG" id="COG0642">
    <property type="taxonomic scope" value="Bacteria"/>
</dbReference>
<dbReference type="SMART" id="SM00028">
    <property type="entry name" value="TPR"/>
    <property type="match status" value="4"/>
</dbReference>
<dbReference type="PANTHER" id="PTHR43547:SF2">
    <property type="entry name" value="HYBRID SIGNAL TRANSDUCTION HISTIDINE KINASE C"/>
    <property type="match status" value="1"/>
</dbReference>
<dbReference type="CDD" id="cd00082">
    <property type="entry name" value="HisKA"/>
    <property type="match status" value="1"/>
</dbReference>
<proteinExistence type="predicted"/>
<dbReference type="InterPro" id="IPR003661">
    <property type="entry name" value="HisK_dim/P_dom"/>
</dbReference>
<name>A0A0A2M8D5_9FLAO</name>
<organism evidence="8 9">
    <name type="scientific">Flavobacterium suncheonense GH29-5 = DSM 17707</name>
    <dbReference type="NCBI Taxonomy" id="1121899"/>
    <lineage>
        <taxon>Bacteria</taxon>
        <taxon>Pseudomonadati</taxon>
        <taxon>Bacteroidota</taxon>
        <taxon>Flavobacteriia</taxon>
        <taxon>Flavobacteriales</taxon>
        <taxon>Flavobacteriaceae</taxon>
        <taxon>Flavobacterium</taxon>
    </lineage>
</organism>
<dbReference type="PANTHER" id="PTHR43547">
    <property type="entry name" value="TWO-COMPONENT HISTIDINE KINASE"/>
    <property type="match status" value="1"/>
</dbReference>
<dbReference type="SUPFAM" id="SSF47384">
    <property type="entry name" value="Homodimeric domain of signal transducing histidine kinase"/>
    <property type="match status" value="1"/>
</dbReference>
<evidence type="ECO:0000256" key="3">
    <source>
        <dbReference type="ARBA" id="ARBA00022553"/>
    </source>
</evidence>
<gene>
    <name evidence="8" type="ORF">Q764_12430</name>
</gene>
<comment type="catalytic activity">
    <reaction evidence="1">
        <text>ATP + protein L-histidine = ADP + protein N-phospho-L-histidine.</text>
        <dbReference type="EC" id="2.7.13.3"/>
    </reaction>
</comment>
<protein>
    <recommendedName>
        <fullName evidence="2">histidine kinase</fullName>
        <ecNumber evidence="2">2.7.13.3</ecNumber>
    </recommendedName>
</protein>
<dbReference type="Proteomes" id="UP000030121">
    <property type="component" value="Unassembled WGS sequence"/>
</dbReference>
<keyword evidence="9" id="KW-1185">Reference proteome</keyword>
<dbReference type="EC" id="2.7.13.3" evidence="2"/>
<dbReference type="STRING" id="1121899.GCA_000430025_02569"/>
<accession>A0A0A2M8D5</accession>
<evidence type="ECO:0000256" key="4">
    <source>
        <dbReference type="PROSITE-ProRule" id="PRU00339"/>
    </source>
</evidence>
<comment type="caution">
    <text evidence="8">The sequence shown here is derived from an EMBL/GenBank/DDBJ whole genome shotgun (WGS) entry which is preliminary data.</text>
</comment>
<feature type="signal peptide" evidence="6">
    <location>
        <begin position="1"/>
        <end position="19"/>
    </location>
</feature>
<keyword evidence="5" id="KW-0812">Transmembrane</keyword>
<reference evidence="8 9" key="1">
    <citation type="submission" date="2013-09" db="EMBL/GenBank/DDBJ databases">
        <authorList>
            <person name="Zeng Z."/>
            <person name="Chen C."/>
        </authorList>
    </citation>
    <scope>NUCLEOTIDE SEQUENCE [LARGE SCALE GENOMIC DNA]</scope>
    <source>
        <strain evidence="8 9">GH29-5</strain>
    </source>
</reference>
<dbReference type="Gene3D" id="3.30.565.10">
    <property type="entry name" value="Histidine kinase-like ATPase, C-terminal domain"/>
    <property type="match status" value="1"/>
</dbReference>
<dbReference type="RefSeq" id="WP_026980873.1">
    <property type="nucleotide sequence ID" value="NZ_AUCZ01000015.1"/>
</dbReference>
<dbReference type="GO" id="GO:0000155">
    <property type="term" value="F:phosphorelay sensor kinase activity"/>
    <property type="evidence" value="ECO:0007669"/>
    <property type="project" value="InterPro"/>
</dbReference>
<evidence type="ECO:0000256" key="2">
    <source>
        <dbReference type="ARBA" id="ARBA00012438"/>
    </source>
</evidence>
<dbReference type="InterPro" id="IPR011990">
    <property type="entry name" value="TPR-like_helical_dom_sf"/>
</dbReference>
<evidence type="ECO:0000313" key="9">
    <source>
        <dbReference type="Proteomes" id="UP000030121"/>
    </source>
</evidence>
<keyword evidence="5" id="KW-0472">Membrane</keyword>
<dbReference type="AlphaFoldDB" id="A0A0A2M8D5"/>
<dbReference type="InterPro" id="IPR036890">
    <property type="entry name" value="HATPase_C_sf"/>
</dbReference>
<dbReference type="SUPFAM" id="SSF48452">
    <property type="entry name" value="TPR-like"/>
    <property type="match status" value="2"/>
</dbReference>
<evidence type="ECO:0000256" key="5">
    <source>
        <dbReference type="SAM" id="Phobius"/>
    </source>
</evidence>
<keyword evidence="5" id="KW-1133">Transmembrane helix</keyword>
<dbReference type="InterPro" id="IPR036097">
    <property type="entry name" value="HisK_dim/P_sf"/>
</dbReference>
<dbReference type="InterPro" id="IPR003594">
    <property type="entry name" value="HATPase_dom"/>
</dbReference>
<feature type="transmembrane region" description="Helical" evidence="5">
    <location>
        <begin position="423"/>
        <end position="442"/>
    </location>
</feature>
<evidence type="ECO:0000259" key="7">
    <source>
        <dbReference type="PROSITE" id="PS50109"/>
    </source>
</evidence>
<dbReference type="SUPFAM" id="SSF55874">
    <property type="entry name" value="ATPase domain of HSP90 chaperone/DNA topoisomerase II/histidine kinase"/>
    <property type="match status" value="1"/>
</dbReference>